<proteinExistence type="predicted"/>
<protein>
    <submittedName>
        <fullName evidence="2">Protein activator of alkane oxidation PraB</fullName>
    </submittedName>
</protein>
<evidence type="ECO:0000313" key="2">
    <source>
        <dbReference type="EMBL" id="NGM51823.1"/>
    </source>
</evidence>
<feature type="signal peptide" evidence="1">
    <location>
        <begin position="1"/>
        <end position="24"/>
    </location>
</feature>
<name>A0A6G4R277_9CAUL</name>
<comment type="caution">
    <text evidence="2">The sequence shown here is derived from an EMBL/GenBank/DDBJ whole genome shotgun (WGS) entry which is preliminary data.</text>
</comment>
<dbReference type="EMBL" id="JAAKGT010000011">
    <property type="protein sequence ID" value="NGM51823.1"/>
    <property type="molecule type" value="Genomic_DNA"/>
</dbReference>
<gene>
    <name evidence="2" type="ORF">G5B46_19610</name>
</gene>
<reference evidence="2" key="1">
    <citation type="submission" date="2020-02" db="EMBL/GenBank/DDBJ databases">
        <authorList>
            <person name="Gao J."/>
            <person name="Sun J."/>
        </authorList>
    </citation>
    <scope>NUCLEOTIDE SEQUENCE</scope>
    <source>
        <strain evidence="2">602-2</strain>
    </source>
</reference>
<sequence length="162" mass="16712">MSRSVAVLCAAVAAATIPAASASAANFVPNPLDPVTFSGDITIEQSGLAPITCRVLLDAKVLAGGFHAEIRGGNFSPGDWQCGWLMFPTAFPWYIYPNTTTQVQFSTFSFYTILGSCSGSLTTGWANGSPGKVIFSSAVIPGTPGACVVNGTLETSPSLTII</sequence>
<keyword evidence="1" id="KW-0732">Signal</keyword>
<accession>A0A6G4R277</accession>
<feature type="chain" id="PRO_5026349225" evidence="1">
    <location>
        <begin position="25"/>
        <end position="162"/>
    </location>
</feature>
<dbReference type="RefSeq" id="WP_165261653.1">
    <property type="nucleotide sequence ID" value="NZ_JAAKGT010000011.1"/>
</dbReference>
<organism evidence="2">
    <name type="scientific">Caulobacter sp. 602-2</name>
    <dbReference type="NCBI Taxonomy" id="2710887"/>
    <lineage>
        <taxon>Bacteria</taxon>
        <taxon>Pseudomonadati</taxon>
        <taxon>Pseudomonadota</taxon>
        <taxon>Alphaproteobacteria</taxon>
        <taxon>Caulobacterales</taxon>
        <taxon>Caulobacteraceae</taxon>
        <taxon>Caulobacter</taxon>
    </lineage>
</organism>
<dbReference type="AlphaFoldDB" id="A0A6G4R277"/>
<evidence type="ECO:0000256" key="1">
    <source>
        <dbReference type="SAM" id="SignalP"/>
    </source>
</evidence>